<dbReference type="GO" id="GO:0005737">
    <property type="term" value="C:cytoplasm"/>
    <property type="evidence" value="ECO:0007669"/>
    <property type="project" value="TreeGrafter"/>
</dbReference>
<evidence type="ECO:0000256" key="3">
    <source>
        <dbReference type="ARBA" id="ARBA00022898"/>
    </source>
</evidence>
<dbReference type="SUPFAM" id="SSF51419">
    <property type="entry name" value="PLP-binding barrel"/>
    <property type="match status" value="1"/>
</dbReference>
<dbReference type="Gene3D" id="2.40.37.10">
    <property type="entry name" value="Lyase, Ornithine Decarboxylase, Chain A, domain 1"/>
    <property type="match status" value="1"/>
</dbReference>
<accession>A0A4U7N4J1</accession>
<comment type="caution">
    <text evidence="10">The sequence shown here is derived from an EMBL/GenBank/DDBJ whole genome shotgun (WGS) entry which is preliminary data.</text>
</comment>
<dbReference type="InterPro" id="IPR002433">
    <property type="entry name" value="Orn_de-COase"/>
</dbReference>
<dbReference type="Proteomes" id="UP000306575">
    <property type="component" value="Unassembled WGS sequence"/>
</dbReference>
<evidence type="ECO:0000256" key="7">
    <source>
        <dbReference type="ARBA" id="ARBA00049127"/>
    </source>
</evidence>
<feature type="active site" description="Proton donor" evidence="8">
    <location>
        <position position="325"/>
    </location>
</feature>
<evidence type="ECO:0000313" key="11">
    <source>
        <dbReference type="Proteomes" id="UP000306575"/>
    </source>
</evidence>
<keyword evidence="4" id="KW-0456">Lyase</keyword>
<evidence type="ECO:0000256" key="2">
    <source>
        <dbReference type="ARBA" id="ARBA00008872"/>
    </source>
</evidence>
<keyword evidence="3 8" id="KW-0663">Pyridoxal phosphate</keyword>
<dbReference type="SUPFAM" id="SSF50621">
    <property type="entry name" value="Alanine racemase C-terminal domain-like"/>
    <property type="match status" value="1"/>
</dbReference>
<evidence type="ECO:0000259" key="9">
    <source>
        <dbReference type="Pfam" id="PF02784"/>
    </source>
</evidence>
<dbReference type="PANTHER" id="PTHR11482:SF6">
    <property type="entry name" value="ORNITHINE DECARBOXYLASE 1-RELATED"/>
    <property type="match status" value="1"/>
</dbReference>
<sequence length="384" mass="41208">MQYQPALWPSPQWYLKKFQPDAPVLYFAPDVLQATAKRFLKGFDGFVTYAVKANDDAAVLDNLISAGIQGFDVASPAEILKVRAAKQDAVLHYHNPVRSVDEIAMAVGHGISSWSVDCSRELEKLADVPRRDTEISVRLRLPVSGAAYDFGAKFGADPDQAVLLLRQARDMGFATSMTFHPGTQCADPQAWAVYIVEAADVARRAGVTLERLNVGGGFAAHRSGQAPDLEAIFDRISAETARAFGDAAPKLVCEPGRAMVAEAFTLGLRVKAVRGDGSIFLNDGAYGALTELRDIGLPDRVSVVRVDGRAASGAMTSRVVFGPTCDSLDRLPDPMPLPTDIAEGDYLLIRAMGAYTASISTQFNGYGAQDVVTVAAPWEQVTGI</sequence>
<dbReference type="OrthoDB" id="9802147at2"/>
<reference evidence="10 11" key="1">
    <citation type="submission" date="2019-04" db="EMBL/GenBank/DDBJ databases">
        <title>Genome sequence of Pelagicola litoralis CL-ES2.</title>
        <authorList>
            <person name="Cao J."/>
        </authorList>
    </citation>
    <scope>NUCLEOTIDE SEQUENCE [LARGE SCALE GENOMIC DNA]</scope>
    <source>
        <strain evidence="10 11">CL-ES2</strain>
    </source>
</reference>
<dbReference type="GO" id="GO:0033387">
    <property type="term" value="P:putrescine biosynthetic process from arginine, via ornithine"/>
    <property type="evidence" value="ECO:0007669"/>
    <property type="project" value="TreeGrafter"/>
</dbReference>
<keyword evidence="11" id="KW-1185">Reference proteome</keyword>
<dbReference type="EC" id="4.1.1.17" evidence="6"/>
<dbReference type="CDD" id="cd00622">
    <property type="entry name" value="PLPDE_III_ODC"/>
    <property type="match status" value="1"/>
</dbReference>
<comment type="similarity">
    <text evidence="2">Belongs to the Orn/Lys/Arg decarboxylase class-II family.</text>
</comment>
<feature type="modified residue" description="N6-(pyridoxal phosphate)lysine" evidence="8">
    <location>
        <position position="52"/>
    </location>
</feature>
<dbReference type="InterPro" id="IPR029066">
    <property type="entry name" value="PLP-binding_barrel"/>
</dbReference>
<dbReference type="InterPro" id="IPR009006">
    <property type="entry name" value="Ala_racemase/Decarboxylase_C"/>
</dbReference>
<evidence type="ECO:0000256" key="1">
    <source>
        <dbReference type="ARBA" id="ARBA00001933"/>
    </source>
</evidence>
<dbReference type="InterPro" id="IPR000183">
    <property type="entry name" value="Orn/DAP/Arg_de-COase"/>
</dbReference>
<dbReference type="GO" id="GO:0004586">
    <property type="term" value="F:ornithine decarboxylase activity"/>
    <property type="evidence" value="ECO:0007669"/>
    <property type="project" value="UniProtKB-EC"/>
</dbReference>
<dbReference type="AlphaFoldDB" id="A0A4U7N4J1"/>
<evidence type="ECO:0000313" key="10">
    <source>
        <dbReference type="EMBL" id="TKZ20518.1"/>
    </source>
</evidence>
<organism evidence="10 11">
    <name type="scientific">Shimia litoralis</name>
    <dbReference type="NCBI Taxonomy" id="420403"/>
    <lineage>
        <taxon>Bacteria</taxon>
        <taxon>Pseudomonadati</taxon>
        <taxon>Pseudomonadota</taxon>
        <taxon>Alphaproteobacteria</taxon>
        <taxon>Rhodobacterales</taxon>
        <taxon>Roseobacteraceae</taxon>
    </lineage>
</organism>
<dbReference type="PRINTS" id="PR01182">
    <property type="entry name" value="ORNDCRBXLASE"/>
</dbReference>
<evidence type="ECO:0000256" key="6">
    <source>
        <dbReference type="ARBA" id="ARBA00034138"/>
    </source>
</evidence>
<protein>
    <recommendedName>
        <fullName evidence="6">ornithine decarboxylase</fullName>
        <ecNumber evidence="6">4.1.1.17</ecNumber>
    </recommendedName>
</protein>
<feature type="domain" description="Orn/DAP/Arg decarboxylase 2 N-terminal" evidence="9">
    <location>
        <begin position="35"/>
        <end position="261"/>
    </location>
</feature>
<evidence type="ECO:0000256" key="5">
    <source>
        <dbReference type="ARBA" id="ARBA00034115"/>
    </source>
</evidence>
<gene>
    <name evidence="10" type="ORF">FAP39_10540</name>
</gene>
<dbReference type="PRINTS" id="PR01179">
    <property type="entry name" value="ODADCRBXLASE"/>
</dbReference>
<comment type="cofactor">
    <cofactor evidence="1 8">
        <name>pyridoxal 5'-phosphate</name>
        <dbReference type="ChEBI" id="CHEBI:597326"/>
    </cofactor>
</comment>
<dbReference type="PANTHER" id="PTHR11482">
    <property type="entry name" value="ARGININE/DIAMINOPIMELATE/ORNITHINE DECARBOXYLASE"/>
    <property type="match status" value="1"/>
</dbReference>
<dbReference type="InterPro" id="IPR022653">
    <property type="entry name" value="De-COase2_pyr-phos_BS"/>
</dbReference>
<evidence type="ECO:0000256" key="4">
    <source>
        <dbReference type="ARBA" id="ARBA00023239"/>
    </source>
</evidence>
<comment type="pathway">
    <text evidence="5">Amine and polyamine biosynthesis; putrescine biosynthesis via L-ornithine pathway; putrescine from L-ornithine: step 1/1.</text>
</comment>
<dbReference type="PROSITE" id="PS00878">
    <property type="entry name" value="ODR_DC_2_1"/>
    <property type="match status" value="1"/>
</dbReference>
<proteinExistence type="inferred from homology"/>
<dbReference type="Pfam" id="PF02784">
    <property type="entry name" value="Orn_Arg_deC_N"/>
    <property type="match status" value="1"/>
</dbReference>
<evidence type="ECO:0000256" key="8">
    <source>
        <dbReference type="PIRSR" id="PIRSR600183-50"/>
    </source>
</evidence>
<dbReference type="InterPro" id="IPR022644">
    <property type="entry name" value="De-COase2_N"/>
</dbReference>
<dbReference type="Gene3D" id="3.20.20.10">
    <property type="entry name" value="Alanine racemase"/>
    <property type="match status" value="1"/>
</dbReference>
<name>A0A4U7N4J1_9RHOB</name>
<dbReference type="RefSeq" id="WP_138016363.1">
    <property type="nucleotide sequence ID" value="NZ_SULI01000011.1"/>
</dbReference>
<comment type="catalytic activity">
    <reaction evidence="7">
        <text>L-ornithine + H(+) = putrescine + CO2</text>
        <dbReference type="Rhea" id="RHEA:22964"/>
        <dbReference type="ChEBI" id="CHEBI:15378"/>
        <dbReference type="ChEBI" id="CHEBI:16526"/>
        <dbReference type="ChEBI" id="CHEBI:46911"/>
        <dbReference type="ChEBI" id="CHEBI:326268"/>
        <dbReference type="EC" id="4.1.1.17"/>
    </reaction>
</comment>
<dbReference type="EMBL" id="SULI01000011">
    <property type="protein sequence ID" value="TKZ20518.1"/>
    <property type="molecule type" value="Genomic_DNA"/>
</dbReference>